<evidence type="ECO:0000256" key="3">
    <source>
        <dbReference type="ARBA" id="ARBA00012664"/>
    </source>
</evidence>
<dbReference type="CDD" id="cd09209">
    <property type="entry name" value="Lumazine_synthase-I"/>
    <property type="match status" value="1"/>
</dbReference>
<evidence type="ECO:0000313" key="9">
    <source>
        <dbReference type="Proteomes" id="UP000277871"/>
    </source>
</evidence>
<dbReference type="Proteomes" id="UP000277871">
    <property type="component" value="Unassembled WGS sequence"/>
</dbReference>
<evidence type="ECO:0000256" key="7">
    <source>
        <dbReference type="HAMAP-Rule" id="MF_00178"/>
    </source>
</evidence>
<feature type="binding site" evidence="7">
    <location>
        <begin position="60"/>
        <end position="62"/>
    </location>
    <ligand>
        <name>5-amino-6-(D-ribitylamino)uracil</name>
        <dbReference type="ChEBI" id="CHEBI:15934"/>
    </ligand>
</feature>
<dbReference type="InterPro" id="IPR036467">
    <property type="entry name" value="LS/RS_sf"/>
</dbReference>
<keyword evidence="5 7" id="KW-0808">Transferase</keyword>
<dbReference type="AlphaFoldDB" id="A0A3L9LF99"/>
<comment type="pathway">
    <text evidence="1 7">Cofactor biosynthesis; riboflavin biosynthesis; riboflavin from 2-hydroxy-3-oxobutyl phosphate and 5-amino-6-(D-ribitylamino)uracil: step 1/2.</text>
</comment>
<feature type="binding site" evidence="7">
    <location>
        <position position="115"/>
    </location>
    <ligand>
        <name>5-amino-6-(D-ribitylamino)uracil</name>
        <dbReference type="ChEBI" id="CHEBI:15934"/>
    </ligand>
</feature>
<evidence type="ECO:0000313" key="8">
    <source>
        <dbReference type="EMBL" id="RLY94872.1"/>
    </source>
</evidence>
<dbReference type="Pfam" id="PF00885">
    <property type="entry name" value="DMRL_synthase"/>
    <property type="match status" value="1"/>
</dbReference>
<evidence type="ECO:0000256" key="1">
    <source>
        <dbReference type="ARBA" id="ARBA00004917"/>
    </source>
</evidence>
<dbReference type="Gene3D" id="3.40.50.960">
    <property type="entry name" value="Lumazine/riboflavin synthase"/>
    <property type="match status" value="1"/>
</dbReference>
<evidence type="ECO:0000256" key="2">
    <source>
        <dbReference type="ARBA" id="ARBA00007424"/>
    </source>
</evidence>
<organism evidence="8 9">
    <name type="scientific">Kocuria tytonicola</name>
    <dbReference type="NCBI Taxonomy" id="2055946"/>
    <lineage>
        <taxon>Bacteria</taxon>
        <taxon>Bacillati</taxon>
        <taxon>Actinomycetota</taxon>
        <taxon>Actinomycetes</taxon>
        <taxon>Micrococcales</taxon>
        <taxon>Micrococcaceae</taxon>
        <taxon>Kocuria</taxon>
    </lineage>
</organism>
<dbReference type="EMBL" id="RDEX01000001">
    <property type="protein sequence ID" value="RLY94872.1"/>
    <property type="molecule type" value="Genomic_DNA"/>
</dbReference>
<feature type="active site" description="Proton donor" evidence="7">
    <location>
        <position position="90"/>
    </location>
</feature>
<dbReference type="PANTHER" id="PTHR21058:SF0">
    <property type="entry name" value="6,7-DIMETHYL-8-RIBITYLLUMAZINE SYNTHASE"/>
    <property type="match status" value="1"/>
</dbReference>
<sequence length="159" mass="16552">MSGHGAPRSSATDLDATRLRVAVVAASWHTTIMDGLLDGARRALAEARTGEVLELRVPGSFELPVAASRLAGDVDAVVALGVVIRGGTPHFDYVCQAATNGLTEVSVRTGTPVGFGLLTCDTEEQGLDRAGLEGSHEDKGYEAAHAALSTALTLRDLER</sequence>
<keyword evidence="4 7" id="KW-0686">Riboflavin biosynthesis</keyword>
<dbReference type="GO" id="GO:0005829">
    <property type="term" value="C:cytosol"/>
    <property type="evidence" value="ECO:0007669"/>
    <property type="project" value="TreeGrafter"/>
</dbReference>
<comment type="function">
    <text evidence="7">Catalyzes the formation of 6,7-dimethyl-8-ribityllumazine by condensation of 5-amino-6-(D-ribitylamino)uracil with 3,4-dihydroxy-2-butanone 4-phosphate. This is the penultimate step in the biosynthesis of riboflavin.</text>
</comment>
<feature type="binding site" evidence="7">
    <location>
        <begin position="87"/>
        <end position="88"/>
    </location>
    <ligand>
        <name>(2S)-2-hydroxy-3-oxobutyl phosphate</name>
        <dbReference type="ChEBI" id="CHEBI:58830"/>
    </ligand>
</feature>
<feature type="binding site" evidence="7">
    <location>
        <position position="28"/>
    </location>
    <ligand>
        <name>5-amino-6-(D-ribitylamino)uracil</name>
        <dbReference type="ChEBI" id="CHEBI:15934"/>
    </ligand>
</feature>
<evidence type="ECO:0000256" key="4">
    <source>
        <dbReference type="ARBA" id="ARBA00022619"/>
    </source>
</evidence>
<accession>A0A3L9LF99</accession>
<evidence type="ECO:0000256" key="5">
    <source>
        <dbReference type="ARBA" id="ARBA00022679"/>
    </source>
</evidence>
<dbReference type="GO" id="GO:0009231">
    <property type="term" value="P:riboflavin biosynthetic process"/>
    <property type="evidence" value="ECO:0007669"/>
    <property type="project" value="UniProtKB-UniRule"/>
</dbReference>
<protein>
    <recommendedName>
        <fullName evidence="3 7">6,7-dimethyl-8-ribityllumazine synthase</fullName>
        <shortName evidence="7">DMRL synthase</shortName>
        <shortName evidence="7">LS</shortName>
        <shortName evidence="7">Lumazine synthase</shortName>
        <ecNumber evidence="3 7">2.5.1.78</ecNumber>
    </recommendedName>
</protein>
<comment type="caution">
    <text evidence="8">The sequence shown here is derived from an EMBL/GenBank/DDBJ whole genome shotgun (WGS) entry which is preliminary data.</text>
</comment>
<dbReference type="EC" id="2.5.1.78" evidence="3 7"/>
<feature type="binding site" evidence="7">
    <location>
        <begin position="82"/>
        <end position="84"/>
    </location>
    <ligand>
        <name>5-amino-6-(D-ribitylamino)uracil</name>
        <dbReference type="ChEBI" id="CHEBI:15934"/>
    </ligand>
</feature>
<evidence type="ECO:0000256" key="6">
    <source>
        <dbReference type="ARBA" id="ARBA00048785"/>
    </source>
</evidence>
<dbReference type="UniPathway" id="UPA00275">
    <property type="reaction ID" value="UER00404"/>
</dbReference>
<dbReference type="PANTHER" id="PTHR21058">
    <property type="entry name" value="6,7-DIMETHYL-8-RIBITYLLUMAZINE SYNTHASE DMRL SYNTHASE LUMAZINE SYNTHASE"/>
    <property type="match status" value="1"/>
</dbReference>
<keyword evidence="9" id="KW-1185">Reference proteome</keyword>
<name>A0A3L9LF99_9MICC</name>
<feature type="binding site" evidence="7">
    <location>
        <position position="129"/>
    </location>
    <ligand>
        <name>(2S)-2-hydroxy-3-oxobutyl phosphate</name>
        <dbReference type="ChEBI" id="CHEBI:58830"/>
    </ligand>
</feature>
<dbReference type="GO" id="GO:0000906">
    <property type="term" value="F:6,7-dimethyl-8-ribityllumazine synthase activity"/>
    <property type="evidence" value="ECO:0007669"/>
    <property type="project" value="UniProtKB-UniRule"/>
</dbReference>
<dbReference type="RefSeq" id="WP_121864586.1">
    <property type="nucleotide sequence ID" value="NZ_RDEX01000001.1"/>
</dbReference>
<dbReference type="NCBIfam" id="TIGR00114">
    <property type="entry name" value="lumazine-synth"/>
    <property type="match status" value="1"/>
</dbReference>
<comment type="catalytic activity">
    <reaction evidence="6 7">
        <text>(2S)-2-hydroxy-3-oxobutyl phosphate + 5-amino-6-(D-ribitylamino)uracil = 6,7-dimethyl-8-(1-D-ribityl)lumazine + phosphate + 2 H2O + H(+)</text>
        <dbReference type="Rhea" id="RHEA:26152"/>
        <dbReference type="ChEBI" id="CHEBI:15377"/>
        <dbReference type="ChEBI" id="CHEBI:15378"/>
        <dbReference type="ChEBI" id="CHEBI:15934"/>
        <dbReference type="ChEBI" id="CHEBI:43474"/>
        <dbReference type="ChEBI" id="CHEBI:58201"/>
        <dbReference type="ChEBI" id="CHEBI:58830"/>
        <dbReference type="EC" id="2.5.1.78"/>
    </reaction>
</comment>
<dbReference type="GO" id="GO:0009349">
    <property type="term" value="C:riboflavin synthase complex"/>
    <property type="evidence" value="ECO:0007669"/>
    <property type="project" value="UniProtKB-UniRule"/>
</dbReference>
<reference evidence="8 9" key="1">
    <citation type="submission" date="2018-10" db="EMBL/GenBank/DDBJ databases">
        <title>Kocuria tytonicola, new bacteria from the preen glands of American barn owls (Tyto furcata).</title>
        <authorList>
            <person name="Braun M.S."/>
            <person name="Wang E."/>
            <person name="Zimmermann S."/>
            <person name="Boutin S."/>
            <person name="Wagner H."/>
            <person name="Wink M."/>
        </authorList>
    </citation>
    <scope>NUCLEOTIDE SEQUENCE [LARGE SCALE GENOMIC DNA]</scope>
    <source>
        <strain evidence="8 9">473</strain>
    </source>
</reference>
<comment type="similarity">
    <text evidence="2 7">Belongs to the DMRL synthase family.</text>
</comment>
<proteinExistence type="inferred from homology"/>
<dbReference type="InterPro" id="IPR034964">
    <property type="entry name" value="LS"/>
</dbReference>
<dbReference type="HAMAP" id="MF_00178">
    <property type="entry name" value="Lumazine_synth"/>
    <property type="match status" value="1"/>
</dbReference>
<dbReference type="SUPFAM" id="SSF52121">
    <property type="entry name" value="Lumazine synthase"/>
    <property type="match status" value="1"/>
</dbReference>
<gene>
    <name evidence="7" type="primary">ribH</name>
    <name evidence="8" type="ORF">EAE32_07040</name>
</gene>
<dbReference type="InterPro" id="IPR002180">
    <property type="entry name" value="LS/RS"/>
</dbReference>